<feature type="region of interest" description="Disordered" evidence="1">
    <location>
        <begin position="118"/>
        <end position="142"/>
    </location>
</feature>
<gene>
    <name evidence="2" type="ORF">IF129_10905</name>
</gene>
<sequence>MTAGLRPDPARYAPLPIVLRADGTADVAGVPVEVPDAAGTTGLRMAAVHTAMEIVSVLSHPVRATAVEPDGTGWAALLYPDGRVEEADGPLPFVPPTGAWGPGAEDGPELLPTEGMFADPPDAAGPGHADGPVLEPGVQSPPPPARLREILLRVREAAEAGRLTKAAELAAGLEQSVASQQGESHPHTLQVRGVQGHLAVLSEDWAQAAEIHVDVAAQWLRTAGVHHSLTWQNAANAHVCWRRVRGGPDAVRIGDKLVELWSRTAAEGLGERYLRLAERRLARLRATTAP</sequence>
<dbReference type="EMBL" id="JACXYU010000004">
    <property type="protein sequence ID" value="MBD3932061.1"/>
    <property type="molecule type" value="Genomic_DNA"/>
</dbReference>
<accession>A0A927F0D9</accession>
<evidence type="ECO:0000256" key="1">
    <source>
        <dbReference type="SAM" id="MobiDB-lite"/>
    </source>
</evidence>
<name>A0A927F0D9_9ACTN</name>
<dbReference type="AlphaFoldDB" id="A0A927F0D9"/>
<feature type="compositionally biased region" description="Low complexity" evidence="1">
    <location>
        <begin position="118"/>
        <end position="132"/>
    </location>
</feature>
<evidence type="ECO:0000313" key="3">
    <source>
        <dbReference type="Proteomes" id="UP000632289"/>
    </source>
</evidence>
<keyword evidence="3" id="KW-1185">Reference proteome</keyword>
<organism evidence="2 3">
    <name type="scientific">Streptomyces chumphonensis</name>
    <dbReference type="NCBI Taxonomy" id="1214925"/>
    <lineage>
        <taxon>Bacteria</taxon>
        <taxon>Bacillati</taxon>
        <taxon>Actinomycetota</taxon>
        <taxon>Actinomycetes</taxon>
        <taxon>Kitasatosporales</taxon>
        <taxon>Streptomycetaceae</taxon>
        <taxon>Streptomyces</taxon>
    </lineage>
</organism>
<proteinExistence type="predicted"/>
<reference evidence="2" key="1">
    <citation type="submission" date="2020-09" db="EMBL/GenBank/DDBJ databases">
        <title>Secondary metabolite and genome analysis of marine Streptomyces chumphonensis KK1-2T.</title>
        <authorList>
            <person name="Phongsopitanun W."/>
            <person name="Kanchanasin P."/>
            <person name="Pittayakhajonwut P."/>
            <person name="Suwanborirux K."/>
            <person name="Tanasupawat S."/>
        </authorList>
    </citation>
    <scope>NUCLEOTIDE SEQUENCE</scope>
    <source>
        <strain evidence="2">KK1-2</strain>
    </source>
</reference>
<dbReference type="RefSeq" id="WP_191209360.1">
    <property type="nucleotide sequence ID" value="NZ_BAABKL010000050.1"/>
</dbReference>
<dbReference type="Proteomes" id="UP000632289">
    <property type="component" value="Unassembled WGS sequence"/>
</dbReference>
<comment type="caution">
    <text evidence="2">The sequence shown here is derived from an EMBL/GenBank/DDBJ whole genome shotgun (WGS) entry which is preliminary data.</text>
</comment>
<protein>
    <submittedName>
        <fullName evidence="2">Uncharacterized protein</fullName>
    </submittedName>
</protein>
<evidence type="ECO:0000313" key="2">
    <source>
        <dbReference type="EMBL" id="MBD3932061.1"/>
    </source>
</evidence>